<evidence type="ECO:0000313" key="9">
    <source>
        <dbReference type="WBParaSite" id="scaffold2620_cov149.g5155"/>
    </source>
</evidence>
<accession>A0A915M508</accession>
<dbReference type="SMART" id="SM00085">
    <property type="entry name" value="PA2c"/>
    <property type="match status" value="1"/>
</dbReference>
<feature type="disulfide bond" evidence="4">
    <location>
        <begin position="101"/>
        <end position="158"/>
    </location>
</feature>
<evidence type="ECO:0000256" key="4">
    <source>
        <dbReference type="PIRSR" id="PIRSR601211-3"/>
    </source>
</evidence>
<feature type="disulfide bond" evidence="4">
    <location>
        <begin position="145"/>
        <end position="156"/>
    </location>
</feature>
<dbReference type="PROSITE" id="PS00119">
    <property type="entry name" value="PA2_ASP"/>
    <property type="match status" value="2"/>
</dbReference>
<dbReference type="GO" id="GO:0005509">
    <property type="term" value="F:calcium ion binding"/>
    <property type="evidence" value="ECO:0007669"/>
    <property type="project" value="InterPro"/>
</dbReference>
<sequence>MKNNQDPLLSEFPGAFMLKISMIAGNGDSWISSVCEKVPTTTVTNAKRYQRRKHCELKSSPSDFNLYGCHCSSLWNNTDIDHDVRAPVDDVDRCCKTRTKCFLKIKQKKECANIKIFEIYERKLNQTNYDWHCQWNNKGKANMHCVDKNTCNKEICNCDKKLTECLAEFDKPTVKQICWNLLMSKEDDKVGKDSPLKIVNSKTNALTKWMNDIKKLLKSDKKIDLNEGQKLLNETSAALKADQKASNDAMENMKKQIKRVENELEDALAKAEKSNSNEDWANVDRISVKASRAGVEAAKLGRQIAENAEKGMDAIKEMKELENLMNKQVEAQTSATFAYPICDKIKKHGIGNDSNGRHGCYCGEYYPFHIHPNIVMAAIDAIDSCCQSRHECYIELLSFEGCKTPQGYPKECSETSFRCGKASSLCQRELCKCDMQFNRCISSLTTTTKQKCLVGEANIMPTNILSGQAAEGVKDQINLAKEAIKIAGPIINKGKEAASNAIVNGGEYGGAAIGASIESAYGPIGTAPGGFAGKLVGKYVAGAAADYLLKYGGLQCVVETNRNKPAPVKLGECKADGSLVCTVLKCTGFFLTGCGYCTAAKVQWDDNTICDCYMCDKDMCNSVIKRLNEENTKTESQVEVAATNPPNSVVIAEPLPPIPPATGNFAFGKYYGNQFLIISMLIVGRWVGLPLQTGIGNKIKNI</sequence>
<dbReference type="AlphaFoldDB" id="A0A915M508"/>
<dbReference type="PANTHER" id="PTHR11716:SF51">
    <property type="entry name" value="PHOSPHOLIPASE A2"/>
    <property type="match status" value="1"/>
</dbReference>
<dbReference type="GO" id="GO:0005543">
    <property type="term" value="F:phospholipid binding"/>
    <property type="evidence" value="ECO:0007669"/>
    <property type="project" value="TreeGrafter"/>
</dbReference>
<name>A0A915M508_MELJA</name>
<evidence type="ECO:0000256" key="5">
    <source>
        <dbReference type="RuleBase" id="RU003654"/>
    </source>
</evidence>
<evidence type="ECO:0000256" key="3">
    <source>
        <dbReference type="ARBA" id="ARBA00023157"/>
    </source>
</evidence>
<feature type="coiled-coil region" evidence="6">
    <location>
        <begin position="243"/>
        <end position="277"/>
    </location>
</feature>
<feature type="domain" description="Phospholipase A2-like central" evidence="7">
    <location>
        <begin position="45"/>
        <end position="187"/>
    </location>
</feature>
<proteinExistence type="inferred from homology"/>
<reference evidence="9" key="1">
    <citation type="submission" date="2022-11" db="UniProtKB">
        <authorList>
            <consortium name="WormBaseParasite"/>
        </authorList>
    </citation>
    <scope>IDENTIFICATION</scope>
</reference>
<dbReference type="InterPro" id="IPR036444">
    <property type="entry name" value="PLipase_A2_dom_sf"/>
</dbReference>
<dbReference type="GO" id="GO:0006644">
    <property type="term" value="P:phospholipid metabolic process"/>
    <property type="evidence" value="ECO:0007669"/>
    <property type="project" value="InterPro"/>
</dbReference>
<protein>
    <submittedName>
        <fullName evidence="9">Phospholipase A2 domain-containing protein</fullName>
    </submittedName>
</protein>
<dbReference type="SUPFAM" id="SSF48619">
    <property type="entry name" value="Phospholipase A2, PLA2"/>
    <property type="match status" value="2"/>
</dbReference>
<dbReference type="WBParaSite" id="scaffold2620_cov149.g5155">
    <property type="protein sequence ID" value="scaffold2620_cov149.g5155"/>
    <property type="gene ID" value="scaffold2620_cov149.g5155"/>
</dbReference>
<evidence type="ECO:0000256" key="6">
    <source>
        <dbReference type="SAM" id="Coils"/>
    </source>
</evidence>
<dbReference type="GO" id="GO:0050482">
    <property type="term" value="P:arachidonate secretion"/>
    <property type="evidence" value="ECO:0007669"/>
    <property type="project" value="InterPro"/>
</dbReference>
<evidence type="ECO:0000313" key="8">
    <source>
        <dbReference type="Proteomes" id="UP000887561"/>
    </source>
</evidence>
<dbReference type="Gene3D" id="1.20.90.10">
    <property type="entry name" value="Phospholipase A2 domain"/>
    <property type="match status" value="2"/>
</dbReference>
<dbReference type="GO" id="GO:0016042">
    <property type="term" value="P:lipid catabolic process"/>
    <property type="evidence" value="ECO:0007669"/>
    <property type="project" value="InterPro"/>
</dbReference>
<dbReference type="PANTHER" id="PTHR11716">
    <property type="entry name" value="PHOSPHOLIPASE A2 FAMILY MEMBER"/>
    <property type="match status" value="1"/>
</dbReference>
<dbReference type="InterPro" id="IPR033112">
    <property type="entry name" value="PLA2_Asp_AS"/>
</dbReference>
<feature type="disulfide bond" evidence="4">
    <location>
        <begin position="111"/>
        <end position="151"/>
    </location>
</feature>
<dbReference type="InterPro" id="IPR001211">
    <property type="entry name" value="PLA2"/>
</dbReference>
<feature type="disulfide bond" evidence="4">
    <location>
        <begin position="71"/>
        <end position="95"/>
    </location>
</feature>
<dbReference type="GO" id="GO:0005576">
    <property type="term" value="C:extracellular region"/>
    <property type="evidence" value="ECO:0007669"/>
    <property type="project" value="UniProtKB-SubCell"/>
</dbReference>
<keyword evidence="2" id="KW-0964">Secreted</keyword>
<evidence type="ECO:0000256" key="2">
    <source>
        <dbReference type="ARBA" id="ARBA00022525"/>
    </source>
</evidence>
<comment type="subcellular location">
    <subcellularLocation>
        <location evidence="1">Secreted</location>
    </subcellularLocation>
</comment>
<evidence type="ECO:0000259" key="7">
    <source>
        <dbReference type="SMART" id="SM00085"/>
    </source>
</evidence>
<dbReference type="InterPro" id="IPR016090">
    <property type="entry name" value="PLA2-like_dom"/>
</dbReference>
<evidence type="ECO:0000256" key="1">
    <source>
        <dbReference type="ARBA" id="ARBA00004613"/>
    </source>
</evidence>
<dbReference type="Pfam" id="PF00068">
    <property type="entry name" value="Phospholip_A2_1"/>
    <property type="match status" value="2"/>
</dbReference>
<dbReference type="GO" id="GO:0047498">
    <property type="term" value="F:calcium-dependent phospholipase A2 activity"/>
    <property type="evidence" value="ECO:0007669"/>
    <property type="project" value="TreeGrafter"/>
</dbReference>
<keyword evidence="8" id="KW-1185">Reference proteome</keyword>
<feature type="disulfide bond" evidence="4">
    <location>
        <begin position="94"/>
        <end position="165"/>
    </location>
</feature>
<comment type="similarity">
    <text evidence="5">Belongs to the phospholipase A2 family.</text>
</comment>
<keyword evidence="3 4" id="KW-1015">Disulfide bond</keyword>
<dbReference type="Proteomes" id="UP000887561">
    <property type="component" value="Unplaced"/>
</dbReference>
<organism evidence="8 9">
    <name type="scientific">Meloidogyne javanica</name>
    <name type="common">Root-knot nematode worm</name>
    <dbReference type="NCBI Taxonomy" id="6303"/>
    <lineage>
        <taxon>Eukaryota</taxon>
        <taxon>Metazoa</taxon>
        <taxon>Ecdysozoa</taxon>
        <taxon>Nematoda</taxon>
        <taxon>Chromadorea</taxon>
        <taxon>Rhabditida</taxon>
        <taxon>Tylenchina</taxon>
        <taxon>Tylenchomorpha</taxon>
        <taxon>Tylenchoidea</taxon>
        <taxon>Meloidogynidae</taxon>
        <taxon>Meloidogyninae</taxon>
        <taxon>Meloidogyne</taxon>
        <taxon>Meloidogyne incognita group</taxon>
    </lineage>
</organism>
<keyword evidence="6" id="KW-0175">Coiled coil</keyword>